<dbReference type="Pfam" id="PF02515">
    <property type="entry name" value="CoA_transf_3"/>
    <property type="match status" value="1"/>
</dbReference>
<dbReference type="RefSeq" id="WP_211844853.1">
    <property type="nucleotide sequence ID" value="NZ_JAAEDL010000002.1"/>
</dbReference>
<proteinExistence type="predicted"/>
<keyword evidence="2" id="KW-1185">Reference proteome</keyword>
<evidence type="ECO:0000313" key="1">
    <source>
        <dbReference type="EMBL" id="MBR0679501.1"/>
    </source>
</evidence>
<sequence>MGPLAGIRILELAGIGPLPMCAMLLADLGATVLRIDRPDPQDLGVKRPIRANLALRGRQAVALDLKRPEARELVLRMVETADCLLEGFRPGVTERLGLGPEACHARNPRLVYGRMTGWGQAGPLAQAAGHDLNYIAVTGALHAIGRAGQPPTPPLNLVGDFAGGSLYLAVGVLSALLEARVSGRGQVVDAAIVDGTAHLMTGFHGLLAAGMMQEERGANLLDSGAYFYDCYACADGGWISVAPIEGRFHAELLRRLGIAAEDFPAQHDRARWPEARARLAAVFRTRSRAEWCELLEGTDGCFAPVLTMEESRRHPHMVARGTYIEVEGVVQPGPAPRFSRTVPEAPTPPCEADPVHVAEALSGWLAEEEIATLSAAGTFG</sequence>
<name>A0A9X9X715_9PROT</name>
<organism evidence="1 2">
    <name type="scientific">Neoroseomonas eburnea</name>
    <dbReference type="NCBI Taxonomy" id="1346889"/>
    <lineage>
        <taxon>Bacteria</taxon>
        <taxon>Pseudomonadati</taxon>
        <taxon>Pseudomonadota</taxon>
        <taxon>Alphaproteobacteria</taxon>
        <taxon>Acetobacterales</taxon>
        <taxon>Acetobacteraceae</taxon>
        <taxon>Neoroseomonas</taxon>
    </lineage>
</organism>
<dbReference type="AlphaFoldDB" id="A0A9X9X715"/>
<reference evidence="1" key="1">
    <citation type="submission" date="2020-01" db="EMBL/GenBank/DDBJ databases">
        <authorList>
            <person name="Rat A."/>
        </authorList>
    </citation>
    <scope>NUCLEOTIDE SEQUENCE</scope>
    <source>
        <strain evidence="1">LMG 31228</strain>
    </source>
</reference>
<protein>
    <submittedName>
        <fullName evidence="1">CoA transferase</fullName>
    </submittedName>
</protein>
<dbReference type="Gene3D" id="3.30.1540.10">
    <property type="entry name" value="formyl-coa transferase, domain 3"/>
    <property type="match status" value="1"/>
</dbReference>
<keyword evidence="1" id="KW-0808">Transferase</keyword>
<reference evidence="1" key="2">
    <citation type="journal article" date="2021" name="Syst. Appl. Microbiol.">
        <title>Roseomonas hellenica sp. nov., isolated from roots of wild-growing Alkanna tinctoria.</title>
        <authorList>
            <person name="Rat A."/>
            <person name="Naranjo H.D."/>
            <person name="Lebbe L."/>
            <person name="Cnockaert M."/>
            <person name="Krigas N."/>
            <person name="Grigoriadou K."/>
            <person name="Maloupa E."/>
            <person name="Willems A."/>
        </authorList>
    </citation>
    <scope>NUCLEOTIDE SEQUENCE</scope>
    <source>
        <strain evidence="1">LMG 31228</strain>
    </source>
</reference>
<dbReference type="GO" id="GO:0016740">
    <property type="term" value="F:transferase activity"/>
    <property type="evidence" value="ECO:0007669"/>
    <property type="project" value="UniProtKB-KW"/>
</dbReference>
<gene>
    <name evidence="1" type="ORF">GXW74_03320</name>
</gene>
<dbReference type="InterPro" id="IPR044855">
    <property type="entry name" value="CoA-Trfase_III_dom3_sf"/>
</dbReference>
<dbReference type="InterPro" id="IPR023606">
    <property type="entry name" value="CoA-Trfase_III_dom_1_sf"/>
</dbReference>
<comment type="caution">
    <text evidence="1">The sequence shown here is derived from an EMBL/GenBank/DDBJ whole genome shotgun (WGS) entry which is preliminary data.</text>
</comment>
<evidence type="ECO:0000313" key="2">
    <source>
        <dbReference type="Proteomes" id="UP001138709"/>
    </source>
</evidence>
<dbReference type="SUPFAM" id="SSF89796">
    <property type="entry name" value="CoA-transferase family III (CaiB/BaiF)"/>
    <property type="match status" value="1"/>
</dbReference>
<dbReference type="EMBL" id="JAAEDL010000002">
    <property type="protein sequence ID" value="MBR0679501.1"/>
    <property type="molecule type" value="Genomic_DNA"/>
</dbReference>
<dbReference type="Proteomes" id="UP001138709">
    <property type="component" value="Unassembled WGS sequence"/>
</dbReference>
<dbReference type="Gene3D" id="3.40.50.10540">
    <property type="entry name" value="Crotonobetainyl-coa:carnitine coa-transferase, domain 1"/>
    <property type="match status" value="1"/>
</dbReference>
<dbReference type="InterPro" id="IPR050509">
    <property type="entry name" value="CoA-transferase_III"/>
</dbReference>
<dbReference type="PANTHER" id="PTHR48228">
    <property type="entry name" value="SUCCINYL-COA--D-CITRAMALATE COA-TRANSFERASE"/>
    <property type="match status" value="1"/>
</dbReference>
<dbReference type="PANTHER" id="PTHR48228:SF5">
    <property type="entry name" value="ALPHA-METHYLACYL-COA RACEMASE"/>
    <property type="match status" value="1"/>
</dbReference>
<dbReference type="InterPro" id="IPR003673">
    <property type="entry name" value="CoA-Trfase_fam_III"/>
</dbReference>
<accession>A0A9X9X715</accession>